<dbReference type="InterPro" id="IPR027417">
    <property type="entry name" value="P-loop_NTPase"/>
</dbReference>
<dbReference type="NCBIfam" id="NF047398">
    <property type="entry name" value="AAA_KGGVGR"/>
    <property type="match status" value="1"/>
</dbReference>
<protein>
    <submittedName>
        <fullName evidence="3">KGGVGR-motif variant AAA ATPase</fullName>
    </submittedName>
</protein>
<evidence type="ECO:0000259" key="2">
    <source>
        <dbReference type="Pfam" id="PF01656"/>
    </source>
</evidence>
<dbReference type="RefSeq" id="WP_378311475.1">
    <property type="nucleotide sequence ID" value="NZ_JBHUKS010000030.1"/>
</dbReference>
<sequence>MAGTVITFYSYKGGVGRSFTLANVAVLLARWGHRVLCVDWDLEAPGLREYFRPRLNRAPKGGVVDLVTDFRTGSVQPNRHVLPVDLDTVPGALDFLPAGSDSPDYPGQVQGIDWESLYDDEFGEYLERCRETWTSDYDYVLLDSRTGISDVGGICTAHLPDRLVVLYTANMQSLRGAVDVAHRANVARNALPYDRPQLPVLPVLSRFDTREEYDRSENWREICLDETRSLFDSWLDQEVPPAVMARHLTLPYVSYWTFGEQLPVLQEKSPGADQIGFALETVAAVIAHSFDRTELLAENRDAYVAAVRTKTQNFAYDIQVSMPRSSLDVAKNVVAELEKLGIRVGRSLSGDRSWLGRAETDARHLCLVIDGKASRWQLAEVELFLHRTLGQDRRLIPVLTEGTDPRELSGYLGNLRHLRLSSVNGPAKSRARPRRRDRSRPVAGRHRPGRPRFPAAASGARAAPAGAVGPRRRPRRRNARRSRRRGQRAGAGTRRGSGGAAAPAPGRRRRDPAAATGPEGPGLGPAGARRAGDRRLAAPAKSPRPAAPAAGTPGEKGRRMHERLSHKQSAAMMALMVHGQEMSNPQLRERAGFALDGRDRLKLNEKYVSSRKSGRAFVHRLTDDGWVWCEEELASLTPPKPVRSTLTVVAYLALNRFFEYLRLHNVSLKEVFSGADAPPVADLEEAIRTAYRKLARSPRGWVGLADLRPLLGDAASTEVDAVLKQLSRTGQAHLVPESNRKALTPADRDAAVRIGGEDNHLLSIEAS</sequence>
<organism evidence="3 4">
    <name type="scientific">Amycolatopsis silviterrae</name>
    <dbReference type="NCBI Taxonomy" id="1656914"/>
    <lineage>
        <taxon>Bacteria</taxon>
        <taxon>Bacillati</taxon>
        <taxon>Actinomycetota</taxon>
        <taxon>Actinomycetes</taxon>
        <taxon>Pseudonocardiales</taxon>
        <taxon>Pseudonocardiaceae</taxon>
        <taxon>Amycolatopsis</taxon>
    </lineage>
</organism>
<dbReference type="InterPro" id="IPR050678">
    <property type="entry name" value="DNA_Partitioning_ATPase"/>
</dbReference>
<dbReference type="Proteomes" id="UP001597483">
    <property type="component" value="Unassembled WGS sequence"/>
</dbReference>
<keyword evidence="4" id="KW-1185">Reference proteome</keyword>
<evidence type="ECO:0000256" key="1">
    <source>
        <dbReference type="SAM" id="MobiDB-lite"/>
    </source>
</evidence>
<dbReference type="EMBL" id="JBHUKS010000030">
    <property type="protein sequence ID" value="MFD2473192.1"/>
    <property type="molecule type" value="Genomic_DNA"/>
</dbReference>
<gene>
    <name evidence="3" type="ORF">ACFSVL_37735</name>
</gene>
<proteinExistence type="predicted"/>
<feature type="region of interest" description="Disordered" evidence="1">
    <location>
        <begin position="422"/>
        <end position="563"/>
    </location>
</feature>
<dbReference type="InterPro" id="IPR035897">
    <property type="entry name" value="Toll_tir_struct_dom_sf"/>
</dbReference>
<dbReference type="PANTHER" id="PTHR13696:SF52">
    <property type="entry name" value="PARA FAMILY PROTEIN CT_582"/>
    <property type="match status" value="1"/>
</dbReference>
<dbReference type="Gene3D" id="3.40.50.10140">
    <property type="entry name" value="Toll/interleukin-1 receptor homology (TIR) domain"/>
    <property type="match status" value="1"/>
</dbReference>
<accession>A0ABW5HK86</accession>
<dbReference type="Gene3D" id="3.40.50.300">
    <property type="entry name" value="P-loop containing nucleotide triphosphate hydrolases"/>
    <property type="match status" value="1"/>
</dbReference>
<evidence type="ECO:0000313" key="3">
    <source>
        <dbReference type="EMBL" id="MFD2473192.1"/>
    </source>
</evidence>
<feature type="domain" description="CobQ/CobB/MinD/ParA nucleotide binding" evidence="2">
    <location>
        <begin position="6"/>
        <end position="223"/>
    </location>
</feature>
<feature type="compositionally biased region" description="Basic residues" evidence="1">
    <location>
        <begin position="429"/>
        <end position="450"/>
    </location>
</feature>
<comment type="caution">
    <text evidence="3">The sequence shown here is derived from an EMBL/GenBank/DDBJ whole genome shotgun (WGS) entry which is preliminary data.</text>
</comment>
<feature type="compositionally biased region" description="Low complexity" evidence="1">
    <location>
        <begin position="452"/>
        <end position="469"/>
    </location>
</feature>
<dbReference type="PANTHER" id="PTHR13696">
    <property type="entry name" value="P-LOOP CONTAINING NUCLEOSIDE TRIPHOSPHATE HYDROLASE"/>
    <property type="match status" value="1"/>
</dbReference>
<dbReference type="Pfam" id="PF01656">
    <property type="entry name" value="CbiA"/>
    <property type="match status" value="1"/>
</dbReference>
<feature type="compositionally biased region" description="Low complexity" evidence="1">
    <location>
        <begin position="537"/>
        <end position="553"/>
    </location>
</feature>
<feature type="compositionally biased region" description="Basic residues" evidence="1">
    <location>
        <begin position="470"/>
        <end position="487"/>
    </location>
</feature>
<dbReference type="SUPFAM" id="SSF52540">
    <property type="entry name" value="P-loop containing nucleoside triphosphate hydrolases"/>
    <property type="match status" value="1"/>
</dbReference>
<reference evidence="4" key="1">
    <citation type="journal article" date="2019" name="Int. J. Syst. Evol. Microbiol.">
        <title>The Global Catalogue of Microorganisms (GCM) 10K type strain sequencing project: providing services to taxonomists for standard genome sequencing and annotation.</title>
        <authorList>
            <consortium name="The Broad Institute Genomics Platform"/>
            <consortium name="The Broad Institute Genome Sequencing Center for Infectious Disease"/>
            <person name="Wu L."/>
            <person name="Ma J."/>
        </authorList>
    </citation>
    <scope>NUCLEOTIDE SEQUENCE [LARGE SCALE GENOMIC DNA]</scope>
    <source>
        <strain evidence="4">CGMCC 4.7641</strain>
    </source>
</reference>
<dbReference type="InterPro" id="IPR002586">
    <property type="entry name" value="CobQ/CobB/MinD/ParA_Nub-bd_dom"/>
</dbReference>
<evidence type="ECO:0000313" key="4">
    <source>
        <dbReference type="Proteomes" id="UP001597483"/>
    </source>
</evidence>
<name>A0ABW5HK86_9PSEU</name>